<dbReference type="GO" id="GO:0016052">
    <property type="term" value="P:carbohydrate catabolic process"/>
    <property type="evidence" value="ECO:0007669"/>
    <property type="project" value="InterPro"/>
</dbReference>
<evidence type="ECO:0000256" key="6">
    <source>
        <dbReference type="PIRSR" id="PIRSR005536-1"/>
    </source>
</evidence>
<comment type="caution">
    <text evidence="8">The sequence shown here is derived from an EMBL/GenBank/DDBJ whole genome shotgun (WGS) entry which is preliminary data.</text>
</comment>
<keyword evidence="9" id="KW-1185">Reference proteome</keyword>
<feature type="active site" description="Proton donor" evidence="6">
    <location>
        <position position="514"/>
    </location>
</feature>
<evidence type="ECO:0000313" key="8">
    <source>
        <dbReference type="EMBL" id="TCV02245.1"/>
    </source>
</evidence>
<keyword evidence="3 5" id="KW-0378">Hydrolase</keyword>
<evidence type="ECO:0000256" key="1">
    <source>
        <dbReference type="ARBA" id="ARBA00001255"/>
    </source>
</evidence>
<dbReference type="RefSeq" id="WP_243655584.1">
    <property type="nucleotide sequence ID" value="NZ_CBCSGL010000063.1"/>
</dbReference>
<dbReference type="InterPro" id="IPR017853">
    <property type="entry name" value="GH"/>
</dbReference>
<name>A0A4R3VH91_ROSSA</name>
<dbReference type="PANTHER" id="PTHR43053">
    <property type="entry name" value="GLYCOSIDASE FAMILY 31"/>
    <property type="match status" value="1"/>
</dbReference>
<dbReference type="GO" id="GO:0004557">
    <property type="term" value="F:alpha-galactosidase activity"/>
    <property type="evidence" value="ECO:0007669"/>
    <property type="project" value="UniProtKB-UniRule"/>
</dbReference>
<evidence type="ECO:0000256" key="5">
    <source>
        <dbReference type="PIRNR" id="PIRNR005536"/>
    </source>
</evidence>
<gene>
    <name evidence="8" type="ORF">EV671_100418</name>
</gene>
<proteinExistence type="inferred from homology"/>
<comment type="similarity">
    <text evidence="5">Belongs to the glycosyl hydrolase.</text>
</comment>
<dbReference type="SUPFAM" id="SSF51445">
    <property type="entry name" value="(Trans)glycosidases"/>
    <property type="match status" value="1"/>
</dbReference>
<dbReference type="EMBL" id="SMBU01000004">
    <property type="protein sequence ID" value="TCV02245.1"/>
    <property type="molecule type" value="Genomic_DNA"/>
</dbReference>
<dbReference type="InterPro" id="IPR031704">
    <property type="entry name" value="Glyco_hydro_36_N"/>
</dbReference>
<accession>A0A4R3VH91</accession>
<evidence type="ECO:0000313" key="9">
    <source>
        <dbReference type="Proteomes" id="UP000295110"/>
    </source>
</evidence>
<dbReference type="PANTHER" id="PTHR43053:SF3">
    <property type="entry name" value="ALPHA-GALACTOSIDASE C-RELATED"/>
    <property type="match status" value="1"/>
</dbReference>
<reference evidence="8 9" key="1">
    <citation type="submission" date="2019-03" db="EMBL/GenBank/DDBJ databases">
        <title>Genomic Encyclopedia of Type Strains, Phase IV (KMG-IV): sequencing the most valuable type-strain genomes for metagenomic binning, comparative biology and taxonomic classification.</title>
        <authorList>
            <person name="Goeker M."/>
        </authorList>
    </citation>
    <scope>NUCLEOTIDE SEQUENCE [LARGE SCALE GENOMIC DNA]</scope>
    <source>
        <strain evidence="8 9">DSM 654</strain>
    </source>
</reference>
<dbReference type="EC" id="3.2.1.22" evidence="2 5"/>
<sequence>MSTDYLSLHGRSSSLVLELPRGEAPLWRYWGPRLPDGATPGTALRDTRPLPSFNLDFDQPLSVAPTFGVGWFGQSALLAHRTGRDFAQAFTRCEVDWQQPGRAVVLRLTDDVAQLRLDLHLRLDEASDVLVAHSELSNLGSSDLDVQWLAAFTLPLPGRCDQVRSYAGQHMQEFLLQVQPLARSTWRRESRRGRTSHDCFPGAVVTTPGATDDAGLVFGAHLAWSGNHQQSIEFLHDAQFQWQLGEWLAPGEGRLAPGASLTTPEVVASCSTGGLNGLAANFHAELRARLNWPDGAMRPRPVHLNTWEGFYFDVHPEPVMALATAAAALGVERFVLDDGWFHGRHHDRAALGDWWPDEGKFPQGLGALIAHVNGLGMEFGLWVEPEMVNPDSELFRAHPDWALQLDGRPLITARNQLVLDISRPEAADYLFDKISALLAAHPIGYLKWDHNRDLTTAGLPGGLPGYRAQVLAVYALMDRLRRAHPGVEIESCSGGGGRIDFAVLRHTHRVWTSDCIDALSRLDIQRGFLQFFPPEIMGAHVGTAPAHTTGRSQSMAFRAAVALPGHLGVELDARHLGEAEAAELRAWIALYKQLRERLHQGQVWQGQGGDGIVWQVHGEADASELLLLAYRAAPSSLRYAPPLCLPMLDGAARYRVTQLLPEGSKLPSGRHETTPLHDALRSPEGLVLDGAWLAQAGLPMPRVQAETAFIVRLQKL</sequence>
<feature type="domain" description="Glycosyl hydrolase family 36 N-terminal" evidence="7">
    <location>
        <begin position="25"/>
        <end position="250"/>
    </location>
</feature>
<dbReference type="InterPro" id="IPR038417">
    <property type="entry name" value="Alpga-gal_N_sf"/>
</dbReference>
<comment type="catalytic activity">
    <reaction evidence="1 5">
        <text>Hydrolysis of terminal, non-reducing alpha-D-galactose residues in alpha-D-galactosides, including galactose oligosaccharides, galactomannans and galactolipids.</text>
        <dbReference type="EC" id="3.2.1.22"/>
    </reaction>
</comment>
<dbReference type="Pfam" id="PF16875">
    <property type="entry name" value="Glyco_hydro_36N"/>
    <property type="match status" value="1"/>
</dbReference>
<dbReference type="CDD" id="cd14791">
    <property type="entry name" value="GH36"/>
    <property type="match status" value="1"/>
</dbReference>
<evidence type="ECO:0000256" key="2">
    <source>
        <dbReference type="ARBA" id="ARBA00012755"/>
    </source>
</evidence>
<evidence type="ECO:0000256" key="4">
    <source>
        <dbReference type="ARBA" id="ARBA00023295"/>
    </source>
</evidence>
<dbReference type="Gene3D" id="2.70.98.60">
    <property type="entry name" value="alpha-galactosidase from lactobacil brevis"/>
    <property type="match status" value="1"/>
</dbReference>
<keyword evidence="4 5" id="KW-0326">Glycosidase</keyword>
<dbReference type="InterPro" id="IPR050985">
    <property type="entry name" value="Alpha-glycosidase_related"/>
</dbReference>
<dbReference type="AlphaFoldDB" id="A0A4R3VH91"/>
<dbReference type="Gene3D" id="3.20.20.70">
    <property type="entry name" value="Aldolase class I"/>
    <property type="match status" value="1"/>
</dbReference>
<evidence type="ECO:0000256" key="3">
    <source>
        <dbReference type="ARBA" id="ARBA00022801"/>
    </source>
</evidence>
<dbReference type="PRINTS" id="PR00743">
    <property type="entry name" value="GLHYDRLASE36"/>
</dbReference>
<protein>
    <recommendedName>
        <fullName evidence="2 5">Alpha-galactosidase</fullName>
        <ecNumber evidence="2 5">3.2.1.22</ecNumber>
    </recommendedName>
</protein>
<dbReference type="PIRSF" id="PIRSF005536">
    <property type="entry name" value="Agal"/>
    <property type="match status" value="1"/>
</dbReference>
<dbReference type="FunFam" id="3.20.20.70:FF:000118">
    <property type="entry name" value="Alpha-galactosidase"/>
    <property type="match status" value="1"/>
</dbReference>
<dbReference type="InterPro" id="IPR013785">
    <property type="entry name" value="Aldolase_TIM"/>
</dbReference>
<dbReference type="Proteomes" id="UP000295110">
    <property type="component" value="Unassembled WGS sequence"/>
</dbReference>
<feature type="active site" description="Nucleophile" evidence="6">
    <location>
        <position position="449"/>
    </location>
</feature>
<evidence type="ECO:0000259" key="7">
    <source>
        <dbReference type="Pfam" id="PF16875"/>
    </source>
</evidence>
<dbReference type="InterPro" id="IPR002252">
    <property type="entry name" value="Glyco_hydro_36"/>
</dbReference>
<organism evidence="8 9">
    <name type="scientific">Roseateles saccharophilus</name>
    <name type="common">Pseudomonas saccharophila</name>
    <dbReference type="NCBI Taxonomy" id="304"/>
    <lineage>
        <taxon>Bacteria</taxon>
        <taxon>Pseudomonadati</taxon>
        <taxon>Pseudomonadota</taxon>
        <taxon>Betaproteobacteria</taxon>
        <taxon>Burkholderiales</taxon>
        <taxon>Sphaerotilaceae</taxon>
        <taxon>Roseateles</taxon>
    </lineage>
</organism>
<dbReference type="Pfam" id="PF02065">
    <property type="entry name" value="Melibiase"/>
    <property type="match status" value="1"/>
</dbReference>